<evidence type="ECO:0008006" key="4">
    <source>
        <dbReference type="Google" id="ProtNLM"/>
    </source>
</evidence>
<sequence length="102" mass="11108">MFTMKLALFTLATLFLTAASAQVQPQKFKRDGAIPILRPATPSACKLMATILNGLCSFANYDGCEDSISYVQCICSAQNDRTEVLNCARHNLSNLLVGYCPL</sequence>
<name>A0A9P8BX03_9FUNG</name>
<organism evidence="2 3">
    <name type="scientific">Linnemannia hyalina</name>
    <dbReference type="NCBI Taxonomy" id="64524"/>
    <lineage>
        <taxon>Eukaryota</taxon>
        <taxon>Fungi</taxon>
        <taxon>Fungi incertae sedis</taxon>
        <taxon>Mucoromycota</taxon>
        <taxon>Mortierellomycotina</taxon>
        <taxon>Mortierellomycetes</taxon>
        <taxon>Mortierellales</taxon>
        <taxon>Mortierellaceae</taxon>
        <taxon>Linnemannia</taxon>
    </lineage>
</organism>
<keyword evidence="3" id="KW-1185">Reference proteome</keyword>
<dbReference type="Proteomes" id="UP000707451">
    <property type="component" value="Unassembled WGS sequence"/>
</dbReference>
<reference evidence="2" key="1">
    <citation type="submission" date="2021-06" db="EMBL/GenBank/DDBJ databases">
        <title>Genome Sequence of Mortierella hyaline Strain SCG-10, a Cold-Adapted, Nitrate-Reducing Fungus Isolated from Soil in Minnesota, USA.</title>
        <authorList>
            <person name="Aldossari N."/>
        </authorList>
    </citation>
    <scope>NUCLEOTIDE SEQUENCE</scope>
    <source>
        <strain evidence="2">SCG-10</strain>
    </source>
</reference>
<gene>
    <name evidence="2" type="ORF">KI688_010650</name>
</gene>
<comment type="caution">
    <text evidence="2">The sequence shown here is derived from an EMBL/GenBank/DDBJ whole genome shotgun (WGS) entry which is preliminary data.</text>
</comment>
<evidence type="ECO:0000256" key="1">
    <source>
        <dbReference type="SAM" id="SignalP"/>
    </source>
</evidence>
<feature type="signal peptide" evidence="1">
    <location>
        <begin position="1"/>
        <end position="21"/>
    </location>
</feature>
<dbReference type="AlphaFoldDB" id="A0A9P8BX03"/>
<accession>A0A9P8BX03</accession>
<proteinExistence type="predicted"/>
<evidence type="ECO:0000313" key="3">
    <source>
        <dbReference type="Proteomes" id="UP000707451"/>
    </source>
</evidence>
<keyword evidence="1" id="KW-0732">Signal</keyword>
<feature type="chain" id="PRO_5040253104" description="Extracellular membrane protein CFEM domain-containing protein" evidence="1">
    <location>
        <begin position="22"/>
        <end position="102"/>
    </location>
</feature>
<dbReference type="OrthoDB" id="2421080at2759"/>
<protein>
    <recommendedName>
        <fullName evidence="4">Extracellular membrane protein CFEM domain-containing protein</fullName>
    </recommendedName>
</protein>
<dbReference type="EMBL" id="JAHRHY010000006">
    <property type="protein sequence ID" value="KAG9068382.1"/>
    <property type="molecule type" value="Genomic_DNA"/>
</dbReference>
<evidence type="ECO:0000313" key="2">
    <source>
        <dbReference type="EMBL" id="KAG9068382.1"/>
    </source>
</evidence>